<dbReference type="PATRIC" id="fig|1348663.4.peg.4625"/>
<dbReference type="FunFam" id="3.40.50.300:FF:000016">
    <property type="entry name" value="Oligopeptide ABC transporter ATP-binding component"/>
    <property type="match status" value="1"/>
</dbReference>
<dbReference type="NCBIfam" id="NF008453">
    <property type="entry name" value="PRK11308.1"/>
    <property type="match status" value="1"/>
</dbReference>
<keyword evidence="2" id="KW-0813">Transport</keyword>
<organism evidence="7 8">
    <name type="scientific">Kitasatospora cheerisanensis KCTC 2395</name>
    <dbReference type="NCBI Taxonomy" id="1348663"/>
    <lineage>
        <taxon>Bacteria</taxon>
        <taxon>Bacillati</taxon>
        <taxon>Actinomycetota</taxon>
        <taxon>Actinomycetes</taxon>
        <taxon>Kitasatosporales</taxon>
        <taxon>Streptomycetaceae</taxon>
        <taxon>Kitasatospora</taxon>
    </lineage>
</organism>
<evidence type="ECO:0000256" key="1">
    <source>
        <dbReference type="ARBA" id="ARBA00005417"/>
    </source>
</evidence>
<dbReference type="NCBIfam" id="TIGR01727">
    <property type="entry name" value="oligo_HPY"/>
    <property type="match status" value="1"/>
</dbReference>
<dbReference type="InterPro" id="IPR017871">
    <property type="entry name" value="ABC_transporter-like_CS"/>
</dbReference>
<dbReference type="PANTHER" id="PTHR43776">
    <property type="entry name" value="TRANSPORT ATP-BINDING PROTEIN"/>
    <property type="match status" value="1"/>
</dbReference>
<dbReference type="InterPro" id="IPR003439">
    <property type="entry name" value="ABC_transporter-like_ATP-bd"/>
</dbReference>
<reference evidence="7 8" key="1">
    <citation type="submission" date="2014-05" db="EMBL/GenBank/DDBJ databases">
        <title>Draft Genome Sequence of Kitasatospora cheerisanensis KCTC 2395.</title>
        <authorList>
            <person name="Nam D.H."/>
        </authorList>
    </citation>
    <scope>NUCLEOTIDE SEQUENCE [LARGE SCALE GENOMIC DNA]</scope>
    <source>
        <strain evidence="7 8">KCTC 2395</strain>
    </source>
</reference>
<dbReference type="GO" id="GO:0016887">
    <property type="term" value="F:ATP hydrolysis activity"/>
    <property type="evidence" value="ECO:0007669"/>
    <property type="project" value="InterPro"/>
</dbReference>
<evidence type="ECO:0000313" key="8">
    <source>
        <dbReference type="Proteomes" id="UP000027178"/>
    </source>
</evidence>
<dbReference type="Proteomes" id="UP000027178">
    <property type="component" value="Unassembled WGS sequence"/>
</dbReference>
<dbReference type="Gene3D" id="3.40.50.300">
    <property type="entry name" value="P-loop containing nucleotide triphosphate hydrolases"/>
    <property type="match status" value="1"/>
</dbReference>
<keyword evidence="8" id="KW-1185">Reference proteome</keyword>
<dbReference type="Pfam" id="PF08352">
    <property type="entry name" value="oligo_HPY"/>
    <property type="match status" value="1"/>
</dbReference>
<dbReference type="AlphaFoldDB" id="A0A066YZG6"/>
<dbReference type="InterPro" id="IPR050319">
    <property type="entry name" value="ABC_transp_ATP-bind"/>
</dbReference>
<dbReference type="SMART" id="SM00382">
    <property type="entry name" value="AAA"/>
    <property type="match status" value="1"/>
</dbReference>
<dbReference type="eggNOG" id="COG4608">
    <property type="taxonomic scope" value="Bacteria"/>
</dbReference>
<keyword evidence="3" id="KW-0547">Nucleotide-binding</keyword>
<dbReference type="InterPro" id="IPR003593">
    <property type="entry name" value="AAA+_ATPase"/>
</dbReference>
<evidence type="ECO:0000259" key="6">
    <source>
        <dbReference type="PROSITE" id="PS50893"/>
    </source>
</evidence>
<evidence type="ECO:0000256" key="5">
    <source>
        <dbReference type="SAM" id="MobiDB-lite"/>
    </source>
</evidence>
<gene>
    <name evidence="7" type="ORF">KCH_47870</name>
</gene>
<keyword evidence="4" id="KW-0067">ATP-binding</keyword>
<dbReference type="GO" id="GO:0005524">
    <property type="term" value="F:ATP binding"/>
    <property type="evidence" value="ECO:0007669"/>
    <property type="project" value="UniProtKB-KW"/>
</dbReference>
<dbReference type="PROSITE" id="PS00211">
    <property type="entry name" value="ABC_TRANSPORTER_1"/>
    <property type="match status" value="1"/>
</dbReference>
<comment type="caution">
    <text evidence="7">The sequence shown here is derived from an EMBL/GenBank/DDBJ whole genome shotgun (WGS) entry which is preliminary data.</text>
</comment>
<name>A0A066YZG6_9ACTN</name>
<dbReference type="EMBL" id="JNBY01000095">
    <property type="protein sequence ID" value="KDN83305.1"/>
    <property type="molecule type" value="Genomic_DNA"/>
</dbReference>
<protein>
    <submittedName>
        <fullName evidence="7">Peptide ABC transporter ATPase</fullName>
    </submittedName>
</protein>
<dbReference type="GO" id="GO:0015833">
    <property type="term" value="P:peptide transport"/>
    <property type="evidence" value="ECO:0007669"/>
    <property type="project" value="InterPro"/>
</dbReference>
<evidence type="ECO:0000256" key="3">
    <source>
        <dbReference type="ARBA" id="ARBA00022741"/>
    </source>
</evidence>
<dbReference type="InterPro" id="IPR027417">
    <property type="entry name" value="P-loop_NTPase"/>
</dbReference>
<comment type="similarity">
    <text evidence="1">Belongs to the ABC transporter superfamily.</text>
</comment>
<dbReference type="InterPro" id="IPR013563">
    <property type="entry name" value="Oligopep_ABC_C"/>
</dbReference>
<evidence type="ECO:0000313" key="7">
    <source>
        <dbReference type="EMBL" id="KDN83305.1"/>
    </source>
</evidence>
<dbReference type="SUPFAM" id="SSF52540">
    <property type="entry name" value="P-loop containing nucleoside triphosphate hydrolases"/>
    <property type="match status" value="1"/>
</dbReference>
<dbReference type="PROSITE" id="PS50893">
    <property type="entry name" value="ABC_TRANSPORTER_2"/>
    <property type="match status" value="1"/>
</dbReference>
<dbReference type="Pfam" id="PF00005">
    <property type="entry name" value="ABC_tran"/>
    <property type="match status" value="1"/>
</dbReference>
<evidence type="ECO:0000256" key="2">
    <source>
        <dbReference type="ARBA" id="ARBA00022448"/>
    </source>
</evidence>
<dbReference type="GO" id="GO:0055085">
    <property type="term" value="P:transmembrane transport"/>
    <property type="evidence" value="ECO:0007669"/>
    <property type="project" value="UniProtKB-ARBA"/>
</dbReference>
<feature type="region of interest" description="Disordered" evidence="5">
    <location>
        <begin position="342"/>
        <end position="364"/>
    </location>
</feature>
<dbReference type="CDD" id="cd03257">
    <property type="entry name" value="ABC_NikE_OppD_transporters"/>
    <property type="match status" value="1"/>
</dbReference>
<evidence type="ECO:0000256" key="4">
    <source>
        <dbReference type="ARBA" id="ARBA00022840"/>
    </source>
</evidence>
<feature type="domain" description="ABC transporter" evidence="6">
    <location>
        <begin position="22"/>
        <end position="273"/>
    </location>
</feature>
<dbReference type="HOGENOM" id="CLU_000604_1_23_11"/>
<accession>A0A066YZG6</accession>
<dbReference type="RefSeq" id="WP_035865605.1">
    <property type="nucleotide sequence ID" value="NZ_KK853997.1"/>
</dbReference>
<sequence>MSNELTLEKPGGAATGSGDALLSIKGVQKHFPVLDGFLFKRQVGAVHAVDGVSLDVFQGESVGLVGESGCGKSTLGRLVTRLLEPTAGEIRYNGQDITHANRKELAPIRSEIQMIFQDPYSSLNPRHTVGSIIGAPMEINGINPKGGIQRRVQELLETVGLNPEHYNRFPHEFSGGQRQRIGVARALSLNPKLIVADEPVSALDVSIQAQVVNLLQELQRELGIAFLFIAHDLSVVRHFSQRVAVMYLGKIVEIADRKSLYEAPRHPYTHALLSAVPEADPDDNRERIRLIGDVPSPLNPPSGCRFRTRCWKAQEKCSVEEPPLIQLSGSLDGHLTACHFPEGDIKRSPEEGSTAAVPEQRAEV</sequence>
<dbReference type="PANTHER" id="PTHR43776:SF7">
    <property type="entry name" value="D,D-DIPEPTIDE TRANSPORT ATP-BINDING PROTEIN DDPF-RELATED"/>
    <property type="match status" value="1"/>
</dbReference>
<proteinExistence type="inferred from homology"/>